<evidence type="ECO:0000256" key="6">
    <source>
        <dbReference type="ARBA" id="ARBA00023242"/>
    </source>
</evidence>
<reference evidence="10" key="1">
    <citation type="journal article" date="2017" name="Genome Biol.">
        <title>Comparative genomics reveals high biological diversity and specific adaptations in the industrially and medically important fungal genus Aspergillus.</title>
        <authorList>
            <person name="de Vries R.P."/>
            <person name="Riley R."/>
            <person name="Wiebenga A."/>
            <person name="Aguilar-Osorio G."/>
            <person name="Amillis S."/>
            <person name="Uchima C.A."/>
            <person name="Anderluh G."/>
            <person name="Asadollahi M."/>
            <person name="Askin M."/>
            <person name="Barry K."/>
            <person name="Battaglia E."/>
            <person name="Bayram O."/>
            <person name="Benocci T."/>
            <person name="Braus-Stromeyer S.A."/>
            <person name="Caldana C."/>
            <person name="Canovas D."/>
            <person name="Cerqueira G.C."/>
            <person name="Chen F."/>
            <person name="Chen W."/>
            <person name="Choi C."/>
            <person name="Clum A."/>
            <person name="Dos Santos R.A."/>
            <person name="Damasio A.R."/>
            <person name="Diallinas G."/>
            <person name="Emri T."/>
            <person name="Fekete E."/>
            <person name="Flipphi M."/>
            <person name="Freyberg S."/>
            <person name="Gallo A."/>
            <person name="Gournas C."/>
            <person name="Habgood R."/>
            <person name="Hainaut M."/>
            <person name="Harispe M.L."/>
            <person name="Henrissat B."/>
            <person name="Hilden K.S."/>
            <person name="Hope R."/>
            <person name="Hossain A."/>
            <person name="Karabika E."/>
            <person name="Karaffa L."/>
            <person name="Karanyi Z."/>
            <person name="Krasevec N."/>
            <person name="Kuo A."/>
            <person name="Kusch H."/>
            <person name="LaButti K."/>
            <person name="Lagendijk E.L."/>
            <person name="Lapidus A."/>
            <person name="Levasseur A."/>
            <person name="Lindquist E."/>
            <person name="Lipzen A."/>
            <person name="Logrieco A.F."/>
            <person name="MacCabe A."/>
            <person name="Maekelae M.R."/>
            <person name="Malavazi I."/>
            <person name="Melin P."/>
            <person name="Meyer V."/>
            <person name="Mielnichuk N."/>
            <person name="Miskei M."/>
            <person name="Molnar A.P."/>
            <person name="Mule G."/>
            <person name="Ngan C.Y."/>
            <person name="Orejas M."/>
            <person name="Orosz E."/>
            <person name="Ouedraogo J.P."/>
            <person name="Overkamp K.M."/>
            <person name="Park H.-S."/>
            <person name="Perrone G."/>
            <person name="Piumi F."/>
            <person name="Punt P.J."/>
            <person name="Ram A.F."/>
            <person name="Ramon A."/>
            <person name="Rauscher S."/>
            <person name="Record E."/>
            <person name="Riano-Pachon D.M."/>
            <person name="Robert V."/>
            <person name="Roehrig J."/>
            <person name="Ruller R."/>
            <person name="Salamov A."/>
            <person name="Salih N.S."/>
            <person name="Samson R.A."/>
            <person name="Sandor E."/>
            <person name="Sanguinetti M."/>
            <person name="Schuetze T."/>
            <person name="Sepcic K."/>
            <person name="Shelest E."/>
            <person name="Sherlock G."/>
            <person name="Sophianopoulou V."/>
            <person name="Squina F.M."/>
            <person name="Sun H."/>
            <person name="Susca A."/>
            <person name="Todd R.B."/>
            <person name="Tsang A."/>
            <person name="Unkles S.E."/>
            <person name="van de Wiele N."/>
            <person name="van Rossen-Uffink D."/>
            <person name="Oliveira J.V."/>
            <person name="Vesth T.C."/>
            <person name="Visser J."/>
            <person name="Yu J.-H."/>
            <person name="Zhou M."/>
            <person name="Andersen M.R."/>
            <person name="Archer D.B."/>
            <person name="Baker S.E."/>
            <person name="Benoit I."/>
            <person name="Brakhage A.A."/>
            <person name="Braus G.H."/>
            <person name="Fischer R."/>
            <person name="Frisvad J.C."/>
            <person name="Goldman G.H."/>
            <person name="Houbraken J."/>
            <person name="Oakley B."/>
            <person name="Pocsi I."/>
            <person name="Scazzocchio C."/>
            <person name="Seiboth B."/>
            <person name="vanKuyk P.A."/>
            <person name="Wortman J."/>
            <person name="Dyer P.S."/>
            <person name="Grigoriev I.V."/>
        </authorList>
    </citation>
    <scope>NUCLEOTIDE SEQUENCE [LARGE SCALE GENOMIC DNA]</scope>
    <source>
        <strain evidence="10">CBS 593.65</strain>
    </source>
</reference>
<dbReference type="PROSITE" id="PS00463">
    <property type="entry name" value="ZN2_CY6_FUNGAL_1"/>
    <property type="match status" value="1"/>
</dbReference>
<accession>A0A1L9T6B2</accession>
<dbReference type="InterPro" id="IPR007219">
    <property type="entry name" value="XnlR_reg_dom"/>
</dbReference>
<dbReference type="Pfam" id="PF04082">
    <property type="entry name" value="Fungal_trans"/>
    <property type="match status" value="1"/>
</dbReference>
<keyword evidence="6" id="KW-0539">Nucleus</keyword>
<keyword evidence="5" id="KW-0804">Transcription</keyword>
<dbReference type="OrthoDB" id="309640at2759"/>
<dbReference type="SMART" id="SM00066">
    <property type="entry name" value="GAL4"/>
    <property type="match status" value="1"/>
</dbReference>
<dbReference type="STRING" id="1036612.A0A1L9T6B2"/>
<evidence type="ECO:0000256" key="2">
    <source>
        <dbReference type="ARBA" id="ARBA00022723"/>
    </source>
</evidence>
<dbReference type="GO" id="GO:0005634">
    <property type="term" value="C:nucleus"/>
    <property type="evidence" value="ECO:0007669"/>
    <property type="project" value="UniProtKB-SubCell"/>
</dbReference>
<feature type="domain" description="Zn(2)-C6 fungal-type" evidence="8">
    <location>
        <begin position="16"/>
        <end position="46"/>
    </location>
</feature>
<feature type="region of interest" description="Disordered" evidence="7">
    <location>
        <begin position="107"/>
        <end position="131"/>
    </location>
</feature>
<dbReference type="RefSeq" id="XP_040698790.1">
    <property type="nucleotide sequence ID" value="XM_040847785.1"/>
</dbReference>
<evidence type="ECO:0000259" key="8">
    <source>
        <dbReference type="PROSITE" id="PS50048"/>
    </source>
</evidence>
<name>A0A1L9T6B2_9EURO</name>
<dbReference type="PANTHER" id="PTHR47338:SF5">
    <property type="entry name" value="ZN(II)2CYS6 TRANSCRIPTION FACTOR (EUROFUNG)"/>
    <property type="match status" value="1"/>
</dbReference>
<dbReference type="Gene3D" id="4.10.240.10">
    <property type="entry name" value="Zn(2)-C6 fungal-type DNA-binding domain"/>
    <property type="match status" value="1"/>
</dbReference>
<evidence type="ECO:0000256" key="5">
    <source>
        <dbReference type="ARBA" id="ARBA00023163"/>
    </source>
</evidence>
<dbReference type="GeneID" id="63763858"/>
<comment type="subcellular location">
    <subcellularLocation>
        <location evidence="1">Nucleus</location>
    </subcellularLocation>
</comment>
<proteinExistence type="predicted"/>
<keyword evidence="3" id="KW-0805">Transcription regulation</keyword>
<keyword evidence="2" id="KW-0479">Metal-binding</keyword>
<gene>
    <name evidence="9" type="ORF">ASPSYDRAFT_49134</name>
</gene>
<dbReference type="CDD" id="cd12148">
    <property type="entry name" value="fungal_TF_MHR"/>
    <property type="match status" value="1"/>
</dbReference>
<keyword evidence="4" id="KW-0238">DNA-binding</keyword>
<feature type="region of interest" description="Disordered" evidence="7">
    <location>
        <begin position="48"/>
        <end position="77"/>
    </location>
</feature>
<evidence type="ECO:0000313" key="10">
    <source>
        <dbReference type="Proteomes" id="UP000184356"/>
    </source>
</evidence>
<dbReference type="PROSITE" id="PS51257">
    <property type="entry name" value="PROKAR_LIPOPROTEIN"/>
    <property type="match status" value="1"/>
</dbReference>
<feature type="compositionally biased region" description="Basic residues" evidence="7">
    <location>
        <begin position="52"/>
        <end position="62"/>
    </location>
</feature>
<evidence type="ECO:0000313" key="9">
    <source>
        <dbReference type="EMBL" id="OJJ54984.1"/>
    </source>
</evidence>
<dbReference type="SUPFAM" id="SSF57701">
    <property type="entry name" value="Zn2/Cys6 DNA-binding domain"/>
    <property type="match status" value="1"/>
</dbReference>
<dbReference type="GO" id="GO:0000981">
    <property type="term" value="F:DNA-binding transcription factor activity, RNA polymerase II-specific"/>
    <property type="evidence" value="ECO:0007669"/>
    <property type="project" value="InterPro"/>
</dbReference>
<dbReference type="EMBL" id="KV878593">
    <property type="protein sequence ID" value="OJJ54984.1"/>
    <property type="molecule type" value="Genomic_DNA"/>
</dbReference>
<dbReference type="GO" id="GO:0003677">
    <property type="term" value="F:DNA binding"/>
    <property type="evidence" value="ECO:0007669"/>
    <property type="project" value="UniProtKB-KW"/>
</dbReference>
<keyword evidence="10" id="KW-1185">Reference proteome</keyword>
<dbReference type="Proteomes" id="UP000184356">
    <property type="component" value="Unassembled WGS sequence"/>
</dbReference>
<dbReference type="GO" id="GO:0008270">
    <property type="term" value="F:zinc ion binding"/>
    <property type="evidence" value="ECO:0007669"/>
    <property type="project" value="InterPro"/>
</dbReference>
<dbReference type="InterPro" id="IPR036864">
    <property type="entry name" value="Zn2-C6_fun-type_DNA-bd_sf"/>
</dbReference>
<evidence type="ECO:0000256" key="4">
    <source>
        <dbReference type="ARBA" id="ARBA00023125"/>
    </source>
</evidence>
<dbReference type="InterPro" id="IPR050815">
    <property type="entry name" value="TF_fung"/>
</dbReference>
<dbReference type="InterPro" id="IPR001138">
    <property type="entry name" value="Zn2Cys6_DnaBD"/>
</dbReference>
<evidence type="ECO:0000256" key="7">
    <source>
        <dbReference type="SAM" id="MobiDB-lite"/>
    </source>
</evidence>
<dbReference type="CDD" id="cd00067">
    <property type="entry name" value="GAL4"/>
    <property type="match status" value="1"/>
</dbReference>
<dbReference type="Pfam" id="PF00172">
    <property type="entry name" value="Zn_clus"/>
    <property type="match status" value="1"/>
</dbReference>
<sequence length="702" mass="78972">MSSQFRAQNTPNSVTACQRCRDQKLKCSRERPVCTRCRRLQANCVYPSPPSRRGRKLQRNLRRVNPGGGSGQNLSHLPSMQTRDEAAEFDRTTPVLTTVNGLESINDSSHSYPTQLRKARPTRTELVSNSDPPLPPRAIGLSLLEVYFTRIYNASLLFHKPVLFRDYLDGKLHDILLKAIFALSTLFLSPLNEDDQEGLPEQPELRILSPYCSCGLPWANAALREAMPLAAQEQSLMVTQALQCLQHYWFGVGDPYSANLCLTLAYRSCQLLGYNKLTTDDADKPGLSLESELKSRCFWACWVSTCIVGAPEPYIRSAWQEVEMLPLPACIHDTAFGYEIISKEWMDNKWCSRPVHSHEPDHPQDAAALLVKIVGVWTKVQLLITDSSHLTMTEKLDCVEKLSDLATSVFDMVLPEVDISSENGRLMLFCNALYHQCQITLHSMIVPLFSGTSIEGISRETVRRSAESVICHAHLFERLLTPYLYEKADTTHLAPLVGHGAFLTAMVLLATDISYRVRASHTGRHREHSSLTAVRAILNLLNILWRHWQPLQHHYEKLRAALEVNFSTNDTHLEANTPRRERSTGRSIRDSDRIQSNYVNTSWGSAHESRIQSPCPSNDVPQSLARSQFPVEMGISPENAVEETNSPFNNVDSRCADGSLTAQLAVTEEDAWYSLSFAEAGIEQFAGYEPLPLFQQGWMNFG</sequence>
<dbReference type="PROSITE" id="PS50048">
    <property type="entry name" value="ZN2_CY6_FUNGAL_2"/>
    <property type="match status" value="1"/>
</dbReference>
<protein>
    <recommendedName>
        <fullName evidence="8">Zn(2)-C6 fungal-type domain-containing protein</fullName>
    </recommendedName>
</protein>
<evidence type="ECO:0000256" key="3">
    <source>
        <dbReference type="ARBA" id="ARBA00023015"/>
    </source>
</evidence>
<dbReference type="GO" id="GO:0006351">
    <property type="term" value="P:DNA-templated transcription"/>
    <property type="evidence" value="ECO:0007669"/>
    <property type="project" value="InterPro"/>
</dbReference>
<dbReference type="PANTHER" id="PTHR47338">
    <property type="entry name" value="ZN(II)2CYS6 TRANSCRIPTION FACTOR (EUROFUNG)-RELATED"/>
    <property type="match status" value="1"/>
</dbReference>
<evidence type="ECO:0000256" key="1">
    <source>
        <dbReference type="ARBA" id="ARBA00004123"/>
    </source>
</evidence>
<dbReference type="VEuPathDB" id="FungiDB:ASPSYDRAFT_49134"/>
<organism evidence="9 10">
    <name type="scientific">Aspergillus sydowii CBS 593.65</name>
    <dbReference type="NCBI Taxonomy" id="1036612"/>
    <lineage>
        <taxon>Eukaryota</taxon>
        <taxon>Fungi</taxon>
        <taxon>Dikarya</taxon>
        <taxon>Ascomycota</taxon>
        <taxon>Pezizomycotina</taxon>
        <taxon>Eurotiomycetes</taxon>
        <taxon>Eurotiomycetidae</taxon>
        <taxon>Eurotiales</taxon>
        <taxon>Aspergillaceae</taxon>
        <taxon>Aspergillus</taxon>
        <taxon>Aspergillus subgen. Nidulantes</taxon>
    </lineage>
</organism>
<dbReference type="AlphaFoldDB" id="A0A1L9T6B2"/>